<feature type="chain" id="PRO_5046534003" description="Secreted protein" evidence="1">
    <location>
        <begin position="33"/>
        <end position="114"/>
    </location>
</feature>
<sequence>MKSEMTRRARALTVLAAMATALVGVMPVSAVAGDGPGHGPKRGYVCDQLEHDRDASVGSGRCHAFKAPRHGNIRGTFTIESRRHHHKVTCVARDGRDSGYANTPKWVRGAHCHR</sequence>
<comment type="caution">
    <text evidence="2">The sequence shown here is derived from an EMBL/GenBank/DDBJ whole genome shotgun (WGS) entry which is preliminary data.</text>
</comment>
<proteinExistence type="predicted"/>
<dbReference type="EMBL" id="BAAARJ010000010">
    <property type="protein sequence ID" value="GAA2617520.1"/>
    <property type="molecule type" value="Genomic_DNA"/>
</dbReference>
<evidence type="ECO:0000313" key="3">
    <source>
        <dbReference type="Proteomes" id="UP001501447"/>
    </source>
</evidence>
<name>A0ABP6CKH6_9ACTN</name>
<gene>
    <name evidence="2" type="ORF">GCM10009863_34280</name>
</gene>
<evidence type="ECO:0000256" key="1">
    <source>
        <dbReference type="SAM" id="SignalP"/>
    </source>
</evidence>
<protein>
    <recommendedName>
        <fullName evidence="4">Secreted protein</fullName>
    </recommendedName>
</protein>
<keyword evidence="1" id="KW-0732">Signal</keyword>
<dbReference type="RefSeq" id="WP_344566865.1">
    <property type="nucleotide sequence ID" value="NZ_BAAARJ010000010.1"/>
</dbReference>
<keyword evidence="3" id="KW-1185">Reference proteome</keyword>
<feature type="signal peptide" evidence="1">
    <location>
        <begin position="1"/>
        <end position="32"/>
    </location>
</feature>
<accession>A0ABP6CKH6</accession>
<evidence type="ECO:0008006" key="4">
    <source>
        <dbReference type="Google" id="ProtNLM"/>
    </source>
</evidence>
<evidence type="ECO:0000313" key="2">
    <source>
        <dbReference type="EMBL" id="GAA2617520.1"/>
    </source>
</evidence>
<organism evidence="2 3">
    <name type="scientific">Streptomyces axinellae</name>
    <dbReference type="NCBI Taxonomy" id="552788"/>
    <lineage>
        <taxon>Bacteria</taxon>
        <taxon>Bacillati</taxon>
        <taxon>Actinomycetota</taxon>
        <taxon>Actinomycetes</taxon>
        <taxon>Kitasatosporales</taxon>
        <taxon>Streptomycetaceae</taxon>
        <taxon>Streptomyces</taxon>
    </lineage>
</organism>
<reference evidence="3" key="1">
    <citation type="journal article" date="2019" name="Int. J. Syst. Evol. Microbiol.">
        <title>The Global Catalogue of Microorganisms (GCM) 10K type strain sequencing project: providing services to taxonomists for standard genome sequencing and annotation.</title>
        <authorList>
            <consortium name="The Broad Institute Genomics Platform"/>
            <consortium name="The Broad Institute Genome Sequencing Center for Infectious Disease"/>
            <person name="Wu L."/>
            <person name="Ma J."/>
        </authorList>
    </citation>
    <scope>NUCLEOTIDE SEQUENCE [LARGE SCALE GENOMIC DNA]</scope>
    <source>
        <strain evidence="3">JCM 16373</strain>
    </source>
</reference>
<dbReference type="Proteomes" id="UP001501447">
    <property type="component" value="Unassembled WGS sequence"/>
</dbReference>